<keyword evidence="3" id="KW-0808">Transferase</keyword>
<dbReference type="EMBL" id="CP001344">
    <property type="protein sequence ID" value="ACL46738.1"/>
    <property type="molecule type" value="Genomic_DNA"/>
</dbReference>
<keyword evidence="5 12" id="KW-0418">Kinase</keyword>
<evidence type="ECO:0000256" key="8">
    <source>
        <dbReference type="ARBA" id="ARBA00048679"/>
    </source>
</evidence>
<feature type="domain" description="Protein kinase" evidence="11">
    <location>
        <begin position="10"/>
        <end position="275"/>
    </location>
</feature>
<dbReference type="InterPro" id="IPR017441">
    <property type="entry name" value="Protein_kinase_ATP_BS"/>
</dbReference>
<evidence type="ECO:0000256" key="2">
    <source>
        <dbReference type="ARBA" id="ARBA00022527"/>
    </source>
</evidence>
<evidence type="ECO:0000256" key="1">
    <source>
        <dbReference type="ARBA" id="ARBA00012513"/>
    </source>
</evidence>
<gene>
    <name evidence="12" type="ordered locus">Cyan7425_4428</name>
</gene>
<keyword evidence="2 12" id="KW-0723">Serine/threonine-protein kinase</keyword>
<dbReference type="Pfam" id="PF00069">
    <property type="entry name" value="Pkinase"/>
    <property type="match status" value="1"/>
</dbReference>
<dbReference type="SMART" id="SM00220">
    <property type="entry name" value="S_TKc"/>
    <property type="match status" value="1"/>
</dbReference>
<dbReference type="STRING" id="395961.Cyan7425_4428"/>
<reference evidence="12" key="1">
    <citation type="submission" date="2009-01" db="EMBL/GenBank/DDBJ databases">
        <title>Complete sequence of chromosome Cyanothece sp. PCC 7425.</title>
        <authorList>
            <consortium name="US DOE Joint Genome Institute"/>
            <person name="Lucas S."/>
            <person name="Copeland A."/>
            <person name="Lapidus A."/>
            <person name="Glavina del Rio T."/>
            <person name="Dalin E."/>
            <person name="Tice H."/>
            <person name="Bruce D."/>
            <person name="Goodwin L."/>
            <person name="Pitluck S."/>
            <person name="Sims D."/>
            <person name="Meineke L."/>
            <person name="Brettin T."/>
            <person name="Detter J.C."/>
            <person name="Han C."/>
            <person name="Larimer F."/>
            <person name="Land M."/>
            <person name="Hauser L."/>
            <person name="Kyrpides N."/>
            <person name="Ovchinnikova G."/>
            <person name="Liberton M."/>
            <person name="Stoeckel J."/>
            <person name="Banerjee A."/>
            <person name="Singh A."/>
            <person name="Page L."/>
            <person name="Sato H."/>
            <person name="Zhao L."/>
            <person name="Sherman L."/>
            <person name="Pakrasi H."/>
            <person name="Richardson P."/>
        </authorList>
    </citation>
    <scope>NUCLEOTIDE SEQUENCE</scope>
    <source>
        <strain evidence="12">PCC 7425</strain>
    </source>
</reference>
<dbReference type="KEGG" id="cyn:Cyan7425_4428"/>
<dbReference type="InterPro" id="IPR011009">
    <property type="entry name" value="Kinase-like_dom_sf"/>
</dbReference>
<evidence type="ECO:0000256" key="10">
    <source>
        <dbReference type="SAM" id="MobiDB-lite"/>
    </source>
</evidence>
<evidence type="ECO:0000256" key="9">
    <source>
        <dbReference type="PROSITE-ProRule" id="PRU10141"/>
    </source>
</evidence>
<dbReference type="SUPFAM" id="SSF56112">
    <property type="entry name" value="Protein kinase-like (PK-like)"/>
    <property type="match status" value="1"/>
</dbReference>
<feature type="binding site" evidence="9">
    <location>
        <position position="41"/>
    </location>
    <ligand>
        <name>ATP</name>
        <dbReference type="ChEBI" id="CHEBI:30616"/>
    </ligand>
</feature>
<keyword evidence="6 9" id="KW-0067">ATP-binding</keyword>
<dbReference type="PANTHER" id="PTHR24363:SF0">
    <property type="entry name" value="SERINE_THREONINE KINASE LIKE DOMAIN CONTAINING 1"/>
    <property type="match status" value="1"/>
</dbReference>
<dbReference type="PROSITE" id="PS50011">
    <property type="entry name" value="PROTEIN_KINASE_DOM"/>
    <property type="match status" value="1"/>
</dbReference>
<evidence type="ECO:0000256" key="5">
    <source>
        <dbReference type="ARBA" id="ARBA00022777"/>
    </source>
</evidence>
<feature type="compositionally biased region" description="Pro residues" evidence="10">
    <location>
        <begin position="581"/>
        <end position="590"/>
    </location>
</feature>
<comment type="catalytic activity">
    <reaction evidence="7">
        <text>L-threonyl-[protein] + ATP = O-phospho-L-threonyl-[protein] + ADP + H(+)</text>
        <dbReference type="Rhea" id="RHEA:46608"/>
        <dbReference type="Rhea" id="RHEA-COMP:11060"/>
        <dbReference type="Rhea" id="RHEA-COMP:11605"/>
        <dbReference type="ChEBI" id="CHEBI:15378"/>
        <dbReference type="ChEBI" id="CHEBI:30013"/>
        <dbReference type="ChEBI" id="CHEBI:30616"/>
        <dbReference type="ChEBI" id="CHEBI:61977"/>
        <dbReference type="ChEBI" id="CHEBI:456216"/>
        <dbReference type="EC" id="2.7.11.1"/>
    </reaction>
</comment>
<keyword evidence="4 9" id="KW-0547">Nucleotide-binding</keyword>
<evidence type="ECO:0000256" key="6">
    <source>
        <dbReference type="ARBA" id="ARBA00022840"/>
    </source>
</evidence>
<evidence type="ECO:0000259" key="11">
    <source>
        <dbReference type="PROSITE" id="PS50011"/>
    </source>
</evidence>
<dbReference type="GO" id="GO:0004674">
    <property type="term" value="F:protein serine/threonine kinase activity"/>
    <property type="evidence" value="ECO:0007669"/>
    <property type="project" value="UniProtKB-KW"/>
</dbReference>
<comment type="catalytic activity">
    <reaction evidence="8">
        <text>L-seryl-[protein] + ATP = O-phospho-L-seryl-[protein] + ADP + H(+)</text>
        <dbReference type="Rhea" id="RHEA:17989"/>
        <dbReference type="Rhea" id="RHEA-COMP:9863"/>
        <dbReference type="Rhea" id="RHEA-COMP:11604"/>
        <dbReference type="ChEBI" id="CHEBI:15378"/>
        <dbReference type="ChEBI" id="CHEBI:29999"/>
        <dbReference type="ChEBI" id="CHEBI:30616"/>
        <dbReference type="ChEBI" id="CHEBI:83421"/>
        <dbReference type="ChEBI" id="CHEBI:456216"/>
        <dbReference type="EC" id="2.7.11.1"/>
    </reaction>
</comment>
<organism evidence="12">
    <name type="scientific">Cyanothece sp. (strain PCC 7425 / ATCC 29141)</name>
    <dbReference type="NCBI Taxonomy" id="395961"/>
    <lineage>
        <taxon>Bacteria</taxon>
        <taxon>Bacillati</taxon>
        <taxon>Cyanobacteriota</taxon>
        <taxon>Cyanophyceae</taxon>
        <taxon>Gomontiellales</taxon>
        <taxon>Cyanothecaceae</taxon>
        <taxon>Cyanothece</taxon>
    </lineage>
</organism>
<dbReference type="PANTHER" id="PTHR24363">
    <property type="entry name" value="SERINE/THREONINE PROTEIN KINASE"/>
    <property type="match status" value="1"/>
</dbReference>
<dbReference type="eggNOG" id="COG0515">
    <property type="taxonomic scope" value="Bacteria"/>
</dbReference>
<evidence type="ECO:0000313" key="12">
    <source>
        <dbReference type="EMBL" id="ACL46738.1"/>
    </source>
</evidence>
<dbReference type="Gene3D" id="1.10.510.10">
    <property type="entry name" value="Transferase(Phosphotransferase) domain 1"/>
    <property type="match status" value="1"/>
</dbReference>
<dbReference type="HOGENOM" id="CLU_000288_135_5_3"/>
<protein>
    <recommendedName>
        <fullName evidence="1">non-specific serine/threonine protein kinase</fullName>
        <ecNumber evidence="1">2.7.11.1</ecNumber>
    </recommendedName>
</protein>
<feature type="region of interest" description="Disordered" evidence="10">
    <location>
        <begin position="564"/>
        <end position="590"/>
    </location>
</feature>
<dbReference type="GO" id="GO:0005524">
    <property type="term" value="F:ATP binding"/>
    <property type="evidence" value="ECO:0007669"/>
    <property type="project" value="UniProtKB-UniRule"/>
</dbReference>
<evidence type="ECO:0000256" key="7">
    <source>
        <dbReference type="ARBA" id="ARBA00047899"/>
    </source>
</evidence>
<dbReference type="AlphaFoldDB" id="B8HJY8"/>
<dbReference type="InterPro" id="IPR000719">
    <property type="entry name" value="Prot_kinase_dom"/>
</dbReference>
<name>B8HJY8_CYAP4</name>
<dbReference type="PROSITE" id="PS00107">
    <property type="entry name" value="PROTEIN_KINASE_ATP"/>
    <property type="match status" value="1"/>
</dbReference>
<feature type="compositionally biased region" description="Low complexity" evidence="10">
    <location>
        <begin position="570"/>
        <end position="580"/>
    </location>
</feature>
<evidence type="ECO:0000256" key="3">
    <source>
        <dbReference type="ARBA" id="ARBA00022679"/>
    </source>
</evidence>
<proteinExistence type="predicted"/>
<accession>B8HJY8</accession>
<evidence type="ECO:0000256" key="4">
    <source>
        <dbReference type="ARBA" id="ARBA00022741"/>
    </source>
</evidence>
<dbReference type="EC" id="2.7.11.1" evidence="1"/>
<sequence>MISQLIDNRYQILRLLGTGGFGQTYLAQDLGRASKPLCIIKHLKPASHDPGFLEKLEQLYNRQVDILGKLGIHDRLPTLVAHFREEQDFFLVHDFIEGHTLDNELRPQMVWQEFQVTDFLKEMLVILNFVHGQGVVHGDIQAENIIRRYRDSKLALVDFVTIRQEQIQMQSEAGQIFLTIAVSTPGYKDEGEELQPQFSSDIYNLGLVAIRSLTGMAIDQLPRHPDSGEILWEPQSSISVELEHFINTMVQPQPEARYQSAAEALRVLQRLTEFYDLPAPGSADTFVQTETELLPPTDHSSDSMFGALLEKEQLQQIEPLLSPQSKASSGKSASETALPLQQPLVLGGLALALGLLVYLGFALLRPPQQDWQKVLDQAQAERSQKKYPECIQLADTLPPEQQLYNQAQSLAMNCQLDPAQDLARVGKLSEAIALLGKIPAGQRGYQQAQQLMGQWSDSLLAEAAEQYRRGDLNIALATLQQIPASSPVSKQAQEAAASWQQESQTNNQYLVQSRAALDGRKWQEAIDLVDNVKLLGQKVPRDSAYWKQTIEPIVQNAETELQKVNSGAFSASPSPDLSPTSPSPEASPSP</sequence>